<reference evidence="1 2" key="1">
    <citation type="submission" date="2022-12" db="EMBL/GenBank/DDBJ databases">
        <title>Sphingomonas abieness sp. nov., an endophytic bacterium isolated from Abies koreana.</title>
        <authorList>
            <person name="Jiang L."/>
            <person name="Lee J."/>
        </authorList>
    </citation>
    <scope>NUCLEOTIDE SEQUENCE [LARGE SCALE GENOMIC DNA]</scope>
    <source>
        <strain evidence="2">PAMB 00755</strain>
    </source>
</reference>
<name>A0ABY7NMB7_9SPHN</name>
<evidence type="ECO:0000313" key="2">
    <source>
        <dbReference type="Proteomes" id="UP001210865"/>
    </source>
</evidence>
<proteinExistence type="predicted"/>
<accession>A0ABY7NMB7</accession>
<organism evidence="1 2">
    <name type="scientific">Sphingomonas abietis</name>
    <dbReference type="NCBI Taxonomy" id="3012344"/>
    <lineage>
        <taxon>Bacteria</taxon>
        <taxon>Pseudomonadati</taxon>
        <taxon>Pseudomonadota</taxon>
        <taxon>Alphaproteobacteria</taxon>
        <taxon>Sphingomonadales</taxon>
        <taxon>Sphingomonadaceae</taxon>
        <taxon>Sphingomonas</taxon>
    </lineage>
</organism>
<evidence type="ECO:0008006" key="3">
    <source>
        <dbReference type="Google" id="ProtNLM"/>
    </source>
</evidence>
<keyword evidence="2" id="KW-1185">Reference proteome</keyword>
<sequence>MSAIVKRRERIARVRRVEHVMAAGAAAAAESQLESLENSAARVLDLRLSLTTGMGSMLSESLAARGELAHRLDIARFGLADAIAGARAVVATKAAERVEARIRQESADRLVTRAESDADALAERRAAAHVRSRTSRGFEGDA</sequence>
<dbReference type="EMBL" id="CP115174">
    <property type="protein sequence ID" value="WBO22115.1"/>
    <property type="molecule type" value="Genomic_DNA"/>
</dbReference>
<dbReference type="RefSeq" id="WP_270076763.1">
    <property type="nucleotide sequence ID" value="NZ_CP115174.1"/>
</dbReference>
<protein>
    <recommendedName>
        <fullName evidence="3">Flagellar FliJ protein</fullName>
    </recommendedName>
</protein>
<gene>
    <name evidence="1" type="ORF">PBT88_18475</name>
</gene>
<evidence type="ECO:0000313" key="1">
    <source>
        <dbReference type="EMBL" id="WBO22115.1"/>
    </source>
</evidence>
<dbReference type="Proteomes" id="UP001210865">
    <property type="component" value="Chromosome"/>
</dbReference>